<comment type="caution">
    <text evidence="3">The sequence shown here is derived from an EMBL/GenBank/DDBJ whole genome shotgun (WGS) entry which is preliminary data.</text>
</comment>
<dbReference type="Proteomes" id="UP000316639">
    <property type="component" value="Unassembled WGS sequence"/>
</dbReference>
<proteinExistence type="predicted"/>
<dbReference type="OrthoDB" id="5182370at2"/>
<name>A0A563EPJ0_9PSEU</name>
<feature type="compositionally biased region" description="Acidic residues" evidence="1">
    <location>
        <begin position="1"/>
        <end position="17"/>
    </location>
</feature>
<feature type="region of interest" description="Disordered" evidence="1">
    <location>
        <begin position="1"/>
        <end position="24"/>
    </location>
</feature>
<feature type="transmembrane region" description="Helical" evidence="2">
    <location>
        <begin position="35"/>
        <end position="53"/>
    </location>
</feature>
<evidence type="ECO:0000313" key="3">
    <source>
        <dbReference type="EMBL" id="TWP49313.1"/>
    </source>
</evidence>
<dbReference type="InterPro" id="IPR015943">
    <property type="entry name" value="WD40/YVTN_repeat-like_dom_sf"/>
</dbReference>
<evidence type="ECO:0000313" key="4">
    <source>
        <dbReference type="Proteomes" id="UP000316639"/>
    </source>
</evidence>
<keyword evidence="4" id="KW-1185">Reference proteome</keyword>
<evidence type="ECO:0000256" key="2">
    <source>
        <dbReference type="SAM" id="Phobius"/>
    </source>
</evidence>
<sequence>MSSDIADIEDVLGDPEQEVVQPRPPARTWRTRGDFIAVAVITVGVLVTGLVVWQNSDARSTTVRTGPSSVAELPPVSALPPSLGEVWRAKSGSTQVPVVVESTVVTGDGGEVAGRDPLTGDVRWSYQRDLALCTVSSAWGRAVGVYRKDDNCSEVTTVDGVTGERKAQRNGDAELGTRLLDEGSHVITTGTKFVEVYRRDDLVRSLEYGQLRAIVNPNKQPRTGCTFSSFAVTGGKFAILERCAGDSSDRITVLKPNPEKADEPKVFASVVVGGRGAQVVAVTSRFVAVALPGPARLVIFDSETGNQISETPLDMPDSEITDPPNQVTPTTVTPSNVFWHTGSRTVALNNETLAPMWTVKDTLGSGTTLAGRILIPVRDGLKVFDQATGAEIGTISVKRDGYDGPVRLATAGPVVLEQRGETLVALR</sequence>
<protein>
    <recommendedName>
        <fullName evidence="5">PQQ-like domain-containing protein</fullName>
    </recommendedName>
</protein>
<dbReference type="EMBL" id="VOBR01000016">
    <property type="protein sequence ID" value="TWP49313.1"/>
    <property type="molecule type" value="Genomic_DNA"/>
</dbReference>
<reference evidence="3 4" key="1">
    <citation type="submission" date="2019-07" db="EMBL/GenBank/DDBJ databases">
        <title>Lentzea xizangensis sp. nov., isolated from Qinghai-Tibetan Plateau Soils.</title>
        <authorList>
            <person name="Huang J."/>
        </authorList>
    </citation>
    <scope>NUCLEOTIDE SEQUENCE [LARGE SCALE GENOMIC DNA]</scope>
    <source>
        <strain evidence="3 4">FXJ1.1311</strain>
    </source>
</reference>
<organism evidence="3 4">
    <name type="scientific">Lentzea tibetensis</name>
    <dbReference type="NCBI Taxonomy" id="2591470"/>
    <lineage>
        <taxon>Bacteria</taxon>
        <taxon>Bacillati</taxon>
        <taxon>Actinomycetota</taxon>
        <taxon>Actinomycetes</taxon>
        <taxon>Pseudonocardiales</taxon>
        <taxon>Pseudonocardiaceae</taxon>
        <taxon>Lentzea</taxon>
    </lineage>
</organism>
<keyword evidence="2" id="KW-1133">Transmembrane helix</keyword>
<dbReference type="RefSeq" id="WP_146354859.1">
    <property type="nucleotide sequence ID" value="NZ_VOBR01000016.1"/>
</dbReference>
<dbReference type="InterPro" id="IPR011047">
    <property type="entry name" value="Quinoprotein_ADH-like_sf"/>
</dbReference>
<keyword evidence="2" id="KW-0472">Membrane</keyword>
<keyword evidence="2" id="KW-0812">Transmembrane</keyword>
<dbReference type="AlphaFoldDB" id="A0A563EPJ0"/>
<dbReference type="SUPFAM" id="SSF50998">
    <property type="entry name" value="Quinoprotein alcohol dehydrogenase-like"/>
    <property type="match status" value="1"/>
</dbReference>
<dbReference type="Gene3D" id="2.130.10.10">
    <property type="entry name" value="YVTN repeat-like/Quinoprotein amine dehydrogenase"/>
    <property type="match status" value="1"/>
</dbReference>
<evidence type="ECO:0008006" key="5">
    <source>
        <dbReference type="Google" id="ProtNLM"/>
    </source>
</evidence>
<gene>
    <name evidence="3" type="ORF">FKR81_24700</name>
</gene>
<evidence type="ECO:0000256" key="1">
    <source>
        <dbReference type="SAM" id="MobiDB-lite"/>
    </source>
</evidence>
<accession>A0A563EPJ0</accession>